<reference evidence="1" key="1">
    <citation type="submission" date="2015-07" db="EMBL/GenBank/DDBJ databases">
        <title>MeaNS - Measles Nucleotide Surveillance Program.</title>
        <authorList>
            <person name="Tran T."/>
            <person name="Druce J."/>
        </authorList>
    </citation>
    <scope>NUCLEOTIDE SEQUENCE</scope>
    <source>
        <strain evidence="1">UCB-OBI-ISO-001</strain>
        <tissue evidence="1">Gonad</tissue>
    </source>
</reference>
<accession>A0A0L8FXQ9</accession>
<dbReference type="EMBL" id="KQ425519">
    <property type="protein sequence ID" value="KOF69374.1"/>
    <property type="molecule type" value="Genomic_DNA"/>
</dbReference>
<proteinExistence type="predicted"/>
<dbReference type="AlphaFoldDB" id="A0A0L8FXQ9"/>
<organism evidence="1">
    <name type="scientific">Octopus bimaculoides</name>
    <name type="common">California two-spotted octopus</name>
    <dbReference type="NCBI Taxonomy" id="37653"/>
    <lineage>
        <taxon>Eukaryota</taxon>
        <taxon>Metazoa</taxon>
        <taxon>Spiralia</taxon>
        <taxon>Lophotrochozoa</taxon>
        <taxon>Mollusca</taxon>
        <taxon>Cephalopoda</taxon>
        <taxon>Coleoidea</taxon>
        <taxon>Octopodiformes</taxon>
        <taxon>Octopoda</taxon>
        <taxon>Incirrata</taxon>
        <taxon>Octopodidae</taxon>
        <taxon>Octopus</taxon>
    </lineage>
</organism>
<gene>
    <name evidence="1" type="ORF">OCBIM_22005093mg</name>
</gene>
<sequence>MRVGIIHDTRYFAVTYNWDVRFLVCGNIDDTKIVFRTELNQFRFNIHHPVTRSDNQGVLCPVVVF</sequence>
<evidence type="ECO:0000313" key="1">
    <source>
        <dbReference type="EMBL" id="KOF69374.1"/>
    </source>
</evidence>
<protein>
    <submittedName>
        <fullName evidence="1">Uncharacterized protein</fullName>
    </submittedName>
</protein>
<name>A0A0L8FXQ9_OCTBM</name>